<feature type="compositionally biased region" description="Polar residues" evidence="2">
    <location>
        <begin position="1163"/>
        <end position="1174"/>
    </location>
</feature>
<dbReference type="VEuPathDB" id="VectorBase:ASIS007564"/>
<feature type="compositionally biased region" description="Low complexity" evidence="2">
    <location>
        <begin position="846"/>
        <end position="858"/>
    </location>
</feature>
<dbReference type="OrthoDB" id="10258692at2759"/>
<evidence type="ECO:0000313" key="4">
    <source>
        <dbReference type="EnsemblMetazoa" id="ASIC011295-PA"/>
    </source>
</evidence>
<feature type="region of interest" description="Disordered" evidence="2">
    <location>
        <begin position="1114"/>
        <end position="1174"/>
    </location>
</feature>
<gene>
    <name evidence="3" type="ORF">ZHAS_00011295</name>
</gene>
<dbReference type="PANTHER" id="PTHR13992:SF39">
    <property type="entry name" value="SMRTER, ISOFORM G"/>
    <property type="match status" value="1"/>
</dbReference>
<evidence type="ECO:0000256" key="2">
    <source>
        <dbReference type="SAM" id="MobiDB-lite"/>
    </source>
</evidence>
<dbReference type="EnsemblMetazoa" id="ASIC011295-RA">
    <property type="protein sequence ID" value="ASIC011295-PA"/>
    <property type="gene ID" value="ASIC011295"/>
</dbReference>
<feature type="region of interest" description="Disordered" evidence="2">
    <location>
        <begin position="194"/>
        <end position="241"/>
    </location>
</feature>
<dbReference type="AlphaFoldDB" id="A0A084VZU6"/>
<dbReference type="Proteomes" id="UP000030765">
    <property type="component" value="Unassembled WGS sequence"/>
</dbReference>
<proteinExistence type="inferred from homology"/>
<feature type="region of interest" description="Disordered" evidence="2">
    <location>
        <begin position="319"/>
        <end position="402"/>
    </location>
</feature>
<reference evidence="4" key="2">
    <citation type="submission" date="2020-05" db="UniProtKB">
        <authorList>
            <consortium name="EnsemblMetazoa"/>
        </authorList>
    </citation>
    <scope>IDENTIFICATION</scope>
</reference>
<evidence type="ECO:0000256" key="1">
    <source>
        <dbReference type="ARBA" id="ARBA00010097"/>
    </source>
</evidence>
<feature type="region of interest" description="Disordered" evidence="2">
    <location>
        <begin position="652"/>
        <end position="721"/>
    </location>
</feature>
<evidence type="ECO:0000313" key="5">
    <source>
        <dbReference type="Proteomes" id="UP000030765"/>
    </source>
</evidence>
<feature type="compositionally biased region" description="Basic and acidic residues" evidence="2">
    <location>
        <begin position="1070"/>
        <end position="1079"/>
    </location>
</feature>
<feature type="compositionally biased region" description="Low complexity" evidence="2">
    <location>
        <begin position="223"/>
        <end position="241"/>
    </location>
</feature>
<feature type="region of interest" description="Disordered" evidence="2">
    <location>
        <begin position="795"/>
        <end position="882"/>
    </location>
</feature>
<feature type="region of interest" description="Disordered" evidence="2">
    <location>
        <begin position="1070"/>
        <end position="1092"/>
    </location>
</feature>
<dbReference type="GO" id="GO:0006357">
    <property type="term" value="P:regulation of transcription by RNA polymerase II"/>
    <property type="evidence" value="ECO:0007669"/>
    <property type="project" value="TreeGrafter"/>
</dbReference>
<keyword evidence="5" id="KW-1185">Reference proteome</keyword>
<feature type="region of interest" description="Disordered" evidence="2">
    <location>
        <begin position="418"/>
        <end position="445"/>
    </location>
</feature>
<feature type="region of interest" description="Disordered" evidence="2">
    <location>
        <begin position="914"/>
        <end position="935"/>
    </location>
</feature>
<comment type="similarity">
    <text evidence="1">Belongs to the N-CoR nuclear receptor corepressors family.</text>
</comment>
<dbReference type="PANTHER" id="PTHR13992">
    <property type="entry name" value="NUCLEAR RECEPTOR CO-REPRESSOR RELATED NCOR"/>
    <property type="match status" value="1"/>
</dbReference>
<name>A0A084VZU6_ANOSI</name>
<dbReference type="VEuPathDB" id="VectorBase:ASIC011295"/>
<feature type="compositionally biased region" description="Gly residues" evidence="2">
    <location>
        <begin position="859"/>
        <end position="872"/>
    </location>
</feature>
<dbReference type="STRING" id="74873.A0A084VZU6"/>
<reference evidence="3 5" key="1">
    <citation type="journal article" date="2014" name="BMC Genomics">
        <title>Genome sequence of Anopheles sinensis provides insight into genetics basis of mosquito competence for malaria parasites.</title>
        <authorList>
            <person name="Zhou D."/>
            <person name="Zhang D."/>
            <person name="Ding G."/>
            <person name="Shi L."/>
            <person name="Hou Q."/>
            <person name="Ye Y."/>
            <person name="Xu Y."/>
            <person name="Zhou H."/>
            <person name="Xiong C."/>
            <person name="Li S."/>
            <person name="Yu J."/>
            <person name="Hong S."/>
            <person name="Yu X."/>
            <person name="Zou P."/>
            <person name="Chen C."/>
            <person name="Chang X."/>
            <person name="Wang W."/>
            <person name="Lv Y."/>
            <person name="Sun Y."/>
            <person name="Ma L."/>
            <person name="Shen B."/>
            <person name="Zhu C."/>
        </authorList>
    </citation>
    <scope>NUCLEOTIDE SEQUENCE [LARGE SCALE GENOMIC DNA]</scope>
</reference>
<dbReference type="GO" id="GO:0000785">
    <property type="term" value="C:chromatin"/>
    <property type="evidence" value="ECO:0007669"/>
    <property type="project" value="TreeGrafter"/>
</dbReference>
<protein>
    <submittedName>
        <fullName evidence="3 4">Uncharacterized protein</fullName>
    </submittedName>
</protein>
<accession>A0A084VZU6</accession>
<feature type="compositionally biased region" description="Gly residues" evidence="2">
    <location>
        <begin position="707"/>
        <end position="718"/>
    </location>
</feature>
<dbReference type="InterPro" id="IPR051571">
    <property type="entry name" value="N-CoR_corepressor"/>
</dbReference>
<dbReference type="EMBL" id="ATLV01018965">
    <property type="status" value="NOT_ANNOTATED_CDS"/>
    <property type="molecule type" value="Genomic_DNA"/>
</dbReference>
<feature type="compositionally biased region" description="Low complexity" evidence="2">
    <location>
        <begin position="483"/>
        <end position="510"/>
    </location>
</feature>
<dbReference type="OMA" id="PIPHSIH"/>
<evidence type="ECO:0000313" key="3">
    <source>
        <dbReference type="EMBL" id="KFB43490.1"/>
    </source>
</evidence>
<feature type="region of interest" description="Disordered" evidence="2">
    <location>
        <begin position="463"/>
        <end position="510"/>
    </location>
</feature>
<sequence>MDHVYKSGSTGPLHTCFICKTELCSRTRPLERSRAAQYSIPEAEIPSGARICNSCQCKSVKSRYTHCPLPTCPNPKDRVKRFRNLPPRLFELAPEIRDPIVQELQIPPNVSKCCSACLTRIRRKMGPHLLGSTTLTDEEVARLKTMLQEHGPKWIQLAESLAKPPLALKSCYFHFKKKYGLDMALNEYYKQHPSEDRRSGLTDGDDSDLSAGSSSSDERDGSSDTTASAESPTSGNTTVVSVSTGSVPVVTTTINSGHSNSVVSGGSLLSEAGENISKLSEGRRSLLDVVPSSVDSSGSGSEGAISLAPPAKMTASAAAAGSSSASSGSSSVAFEDDRLLPPGQPQPKKHHQRHTEEYDSSATETADEENESSPANRQSPKVALHHPGPAALPPPSHTSLYPSLHHSSAAIAMVHNSIPSHQQPNGPRYDRGNIGNVGNDLSSPQNVRDVMLNVIERSLKNNSLVAGSKPPPPGLRDGQFATQPPQHQVASSSSSQSPNSQPSSAVGGGITTLAGTTAVRDYRGDGSKLHTSGPGGTNVVSGICPVVTSSSAQSSLPVSQQQQSPQLSVPVSSLGITIVNPHGQIIGPTTQQSHSSIPATLVGTHGHTSHHHQLGSQIPATITPIPHSIHHGPASTLSTSLVRTASDEPQTLDLSIKKTPRLTDSSTLLGSSSVSKSMEIGSSGGNSNLPPPPAHSNHHGGVPTGVSGVGSNGSGGSNNGSNLNSGSKFLLGLPGPPNSLGASVTVFRADHAFTGASNPSPSTVSTGLPMYVSYHPTAAAVSISDAMGRPLTKSPSGATTYLTTPLGLSGGPGGASMQPSGPVVRQSGTLSSLTPPPTHVGGGMKGKSTPKLSPKLSSGGSGTGSSGGGVPKGGSITHGTPVNVGQQQHQLIIQGQPSGTPSLSPRYENHLLRQTPPSSVVSGAGCRPGSSSSPVISNEKFIGSITQGTPVHGGSGGLLLPDKRNSSVTTYEYKRQSPAQTVVGPPSGNGHATQFPSYGARGGGNNSVPGNGTYSPLVEPTSQRQIIMNDYITSQQMQGRSGIAGASSGNAGVPLSSAGVPMVVTTVDARGGRTEKESPSPRTAASISGGSQLSLPPGSIYGLVGSNVVGGPSTIVTRQPPNDYLSRASPASDHMNRISPVYSNTSSPHRTPPPPQRQGVIQRHNTSNNACGNNNVGTTVGAIGMNASCGGSSKSPSPAPVRYHMQQPAHPHHYLQGTNAFHKLNR</sequence>
<feature type="compositionally biased region" description="Low complexity" evidence="2">
    <location>
        <begin position="662"/>
        <end position="677"/>
    </location>
</feature>
<dbReference type="EMBL" id="KE525256">
    <property type="protein sequence ID" value="KFB43490.1"/>
    <property type="molecule type" value="Genomic_DNA"/>
</dbReference>
<feature type="compositionally biased region" description="Low complexity" evidence="2">
    <location>
        <begin position="319"/>
        <end position="331"/>
    </location>
</feature>
<organism evidence="3">
    <name type="scientific">Anopheles sinensis</name>
    <name type="common">Mosquito</name>
    <dbReference type="NCBI Taxonomy" id="74873"/>
    <lineage>
        <taxon>Eukaryota</taxon>
        <taxon>Metazoa</taxon>
        <taxon>Ecdysozoa</taxon>
        <taxon>Arthropoda</taxon>
        <taxon>Hexapoda</taxon>
        <taxon>Insecta</taxon>
        <taxon>Pterygota</taxon>
        <taxon>Neoptera</taxon>
        <taxon>Endopterygota</taxon>
        <taxon>Diptera</taxon>
        <taxon>Nematocera</taxon>
        <taxon>Culicoidea</taxon>
        <taxon>Culicidae</taxon>
        <taxon>Anophelinae</taxon>
        <taxon>Anopheles</taxon>
    </lineage>
</organism>